<gene>
    <name evidence="2" type="primary">LOC106461727</name>
</gene>
<keyword evidence="1" id="KW-1185">Reference proteome</keyword>
<dbReference type="GeneID" id="106461727"/>
<accession>A0ABM1B8M0</accession>
<evidence type="ECO:0000313" key="2">
    <source>
        <dbReference type="RefSeq" id="XP_013777030.1"/>
    </source>
</evidence>
<evidence type="ECO:0000313" key="1">
    <source>
        <dbReference type="Proteomes" id="UP000694941"/>
    </source>
</evidence>
<reference evidence="2" key="1">
    <citation type="submission" date="2025-08" db="UniProtKB">
        <authorList>
            <consortium name="RefSeq"/>
        </authorList>
    </citation>
    <scope>IDENTIFICATION</scope>
    <source>
        <tissue evidence="2">Muscle</tissue>
    </source>
</reference>
<dbReference type="Proteomes" id="UP000694941">
    <property type="component" value="Unplaced"/>
</dbReference>
<dbReference type="RefSeq" id="XP_013777030.1">
    <property type="nucleotide sequence ID" value="XM_013921576.1"/>
</dbReference>
<proteinExistence type="predicted"/>
<protein>
    <submittedName>
        <fullName evidence="2">Keratin-associated protein 19-2-like</fullName>
    </submittedName>
</protein>
<sequence length="151" mass="17755">MSSASWNSHDRYWDRYGRYDRYGGGHDYKQPRYSRGRYGYGHGYSCRYGDLCNYRNWSGYGANEYDGYTRHGDYGRYGGYGGYRDYDRYGGYGGYRDYDRYGRYGSYRDYGGYGKNDGYGGYGNHDIYGGYGRIGLGGYPYDGYYYRYGYS</sequence>
<organism evidence="1 2">
    <name type="scientific">Limulus polyphemus</name>
    <name type="common">Atlantic horseshoe crab</name>
    <dbReference type="NCBI Taxonomy" id="6850"/>
    <lineage>
        <taxon>Eukaryota</taxon>
        <taxon>Metazoa</taxon>
        <taxon>Ecdysozoa</taxon>
        <taxon>Arthropoda</taxon>
        <taxon>Chelicerata</taxon>
        <taxon>Merostomata</taxon>
        <taxon>Xiphosura</taxon>
        <taxon>Limulidae</taxon>
        <taxon>Limulus</taxon>
    </lineage>
</organism>
<name>A0ABM1B8M0_LIMPO</name>